<dbReference type="Proteomes" id="UP000298061">
    <property type="component" value="Unassembled WGS sequence"/>
</dbReference>
<protein>
    <submittedName>
        <fullName evidence="1">Uncharacterized protein</fullName>
    </submittedName>
</protein>
<proteinExistence type="predicted"/>
<evidence type="ECO:0000313" key="2">
    <source>
        <dbReference type="Proteomes" id="UP000298061"/>
    </source>
</evidence>
<reference evidence="1 2" key="1">
    <citation type="submission" date="2019-02" db="EMBL/GenBank/DDBJ databases">
        <title>Genome sequencing of the rare red list fungi Hericium alpestre (H. flagellum).</title>
        <authorList>
            <person name="Buettner E."/>
            <person name="Kellner H."/>
        </authorList>
    </citation>
    <scope>NUCLEOTIDE SEQUENCE [LARGE SCALE GENOMIC DNA]</scope>
    <source>
        <strain evidence="1 2">DSM 108284</strain>
    </source>
</reference>
<sequence length="99" mass="10488">MTRYAISSELSLFDSGTHISMLLSYVSPQRTLVAASNRGPVCGSLAADAGAVELTAAIGARPLAARHLGKGAGQRAMARWEERIRRARVFTQVEAAAMS</sequence>
<comment type="caution">
    <text evidence="1">The sequence shown here is derived from an EMBL/GenBank/DDBJ whole genome shotgun (WGS) entry which is preliminary data.</text>
</comment>
<dbReference type="EMBL" id="SFCI01001092">
    <property type="protein sequence ID" value="TFY76792.1"/>
    <property type="molecule type" value="Genomic_DNA"/>
</dbReference>
<keyword evidence="2" id="KW-1185">Reference proteome</keyword>
<dbReference type="AlphaFoldDB" id="A0A4Y9ZPT7"/>
<accession>A0A4Y9ZPT7</accession>
<gene>
    <name evidence="1" type="ORF">EWM64_g7220</name>
</gene>
<name>A0A4Y9ZPT7_9AGAM</name>
<evidence type="ECO:0000313" key="1">
    <source>
        <dbReference type="EMBL" id="TFY76792.1"/>
    </source>
</evidence>
<organism evidence="1 2">
    <name type="scientific">Hericium alpestre</name>
    <dbReference type="NCBI Taxonomy" id="135208"/>
    <lineage>
        <taxon>Eukaryota</taxon>
        <taxon>Fungi</taxon>
        <taxon>Dikarya</taxon>
        <taxon>Basidiomycota</taxon>
        <taxon>Agaricomycotina</taxon>
        <taxon>Agaricomycetes</taxon>
        <taxon>Russulales</taxon>
        <taxon>Hericiaceae</taxon>
        <taxon>Hericium</taxon>
    </lineage>
</organism>